<reference evidence="2" key="1">
    <citation type="submission" date="2025-08" db="UniProtKB">
        <authorList>
            <consortium name="RefSeq"/>
        </authorList>
    </citation>
    <scope>IDENTIFICATION</scope>
    <source>
        <strain evidence="2">15085-1641.00</strain>
        <tissue evidence="2">Whole body</tissue>
    </source>
</reference>
<protein>
    <submittedName>
        <fullName evidence="2">Uncharacterized protein LOC111597388</fullName>
    </submittedName>
</protein>
<keyword evidence="1" id="KW-1185">Reference proteome</keyword>
<gene>
    <name evidence="2" type="primary">LOC111597388</name>
</gene>
<dbReference type="GeneID" id="111597388"/>
<evidence type="ECO:0000313" key="2">
    <source>
        <dbReference type="RefSeq" id="XP_023167820.1"/>
    </source>
</evidence>
<dbReference type="OMA" id="NTGMQYL"/>
<proteinExistence type="predicted"/>
<accession>A0A6J1LKH8</accession>
<dbReference type="Proteomes" id="UP000504633">
    <property type="component" value="Unplaced"/>
</dbReference>
<sequence length="105" mass="10314">MGVVAAAAGVMPMQVDQLSGGESAHGPGPATMLQAAAVMAANEPEPMSISAVPVSVSAMGTAHSAAATAFLFNNFVTVAAPPPPPLVASTLAPLVNTGLQYLDKS</sequence>
<evidence type="ECO:0000313" key="1">
    <source>
        <dbReference type="Proteomes" id="UP000504633"/>
    </source>
</evidence>
<organism evidence="1 2">
    <name type="scientific">Drosophila hydei</name>
    <name type="common">Fruit fly</name>
    <dbReference type="NCBI Taxonomy" id="7224"/>
    <lineage>
        <taxon>Eukaryota</taxon>
        <taxon>Metazoa</taxon>
        <taxon>Ecdysozoa</taxon>
        <taxon>Arthropoda</taxon>
        <taxon>Hexapoda</taxon>
        <taxon>Insecta</taxon>
        <taxon>Pterygota</taxon>
        <taxon>Neoptera</taxon>
        <taxon>Endopterygota</taxon>
        <taxon>Diptera</taxon>
        <taxon>Brachycera</taxon>
        <taxon>Muscomorpha</taxon>
        <taxon>Ephydroidea</taxon>
        <taxon>Drosophilidae</taxon>
        <taxon>Drosophila</taxon>
    </lineage>
</organism>
<dbReference type="KEGG" id="dhe:111597388"/>
<dbReference type="RefSeq" id="XP_023167820.1">
    <property type="nucleotide sequence ID" value="XM_023312052.2"/>
</dbReference>
<name>A0A6J1LKH8_DROHY</name>
<dbReference type="AlphaFoldDB" id="A0A6J1LKH8"/>